<comment type="subcellular location">
    <subcellularLocation>
        <location evidence="1">Cell membrane</location>
        <topology evidence="1">Multi-pass membrane protein</topology>
    </subcellularLocation>
</comment>
<dbReference type="InterPro" id="IPR027417">
    <property type="entry name" value="P-loop_NTPase"/>
</dbReference>
<sequence>MEILKEIAQDRLVIMVTHNPELAGRYSTRIIRLLDGRVTDDSMPFEEAPRAQEARAKAQKRPSMSFRTALSLSLNNLMTKKGRTLMVALAGSIGIIGIALILSLSTGLQAYIDGVEENTLGAYPLSITSETIDAGNLLTSMMGAGGGEDDAPREADRVYTSTIMYDMINAMLSEITTNNLEAFKAYMDADSRFAENTTSIQYGYGVTLNLYNMEGVNGVTQVNPSTVMENMTGTSMYADMTSAQSGSAFASMASASGMGMGAGGMNVWRELPGGEAVMETQYEVLGGRLPAAYDEAVLIVGRNNQISDMTLYALGLKDQRELPSLLQKVMRGETLETEETSFSFDELLSLRFRLLLPAQCYEPDGQGGWVDKSQDEAFLAALLEDAPEIRIVGIVRPVEDALVTTGEYGMIGYTAALTEYAVEQTAQCAIVQQQLASPQTDVFTGLPFALDDEGDYTLEMLPEDRQAYLSIFSEAELDALMQTYAAQGVSDATYAQNLARLGVADLDKPASISLYPRDFEAKDALVALIAEYNQAAMDEGREGDVINYTDYVGLMMSSVSTIINAITYVLIAFVAISLVVSSIMIGIITYISVLERTKEIGILRSIGASKRDISRVFNAETLIIGFCAGLLGILVTWVLTFPANVVVDRLTGIARAAILPGAGAAILVAISMALTLVAGLIPSRIAARKDPVVALRTE</sequence>
<keyword evidence="3 7" id="KW-0812">Transmembrane</keyword>
<dbReference type="PANTHER" id="PTHR30572">
    <property type="entry name" value="MEMBRANE COMPONENT OF TRANSPORTER-RELATED"/>
    <property type="match status" value="1"/>
</dbReference>
<dbReference type="EMBL" id="DVFI01000009">
    <property type="protein sequence ID" value="HIQ62065.1"/>
    <property type="molecule type" value="Genomic_DNA"/>
</dbReference>
<evidence type="ECO:0000256" key="5">
    <source>
        <dbReference type="ARBA" id="ARBA00023136"/>
    </source>
</evidence>
<comment type="caution">
    <text evidence="9">The sequence shown here is derived from an EMBL/GenBank/DDBJ whole genome shotgun (WGS) entry which is preliminary data.</text>
</comment>
<dbReference type="Pfam" id="PF02687">
    <property type="entry name" value="FtsX"/>
    <property type="match status" value="1"/>
</dbReference>
<evidence type="ECO:0000259" key="8">
    <source>
        <dbReference type="Pfam" id="PF02687"/>
    </source>
</evidence>
<accession>A0A9D0YUF7</accession>
<feature type="transmembrane region" description="Helical" evidence="7">
    <location>
        <begin position="85"/>
        <end position="104"/>
    </location>
</feature>
<keyword evidence="4 7" id="KW-1133">Transmembrane helix</keyword>
<evidence type="ECO:0000256" key="3">
    <source>
        <dbReference type="ARBA" id="ARBA00022692"/>
    </source>
</evidence>
<evidence type="ECO:0000313" key="10">
    <source>
        <dbReference type="Proteomes" id="UP000886819"/>
    </source>
</evidence>
<evidence type="ECO:0000256" key="2">
    <source>
        <dbReference type="ARBA" id="ARBA00022475"/>
    </source>
</evidence>
<dbReference type="InterPro" id="IPR050250">
    <property type="entry name" value="Macrolide_Exporter_MacB"/>
</dbReference>
<proteinExistence type="inferred from homology"/>
<dbReference type="AlphaFoldDB" id="A0A9D0YUF7"/>
<evidence type="ECO:0000256" key="7">
    <source>
        <dbReference type="SAM" id="Phobius"/>
    </source>
</evidence>
<evidence type="ECO:0000256" key="4">
    <source>
        <dbReference type="ARBA" id="ARBA00022989"/>
    </source>
</evidence>
<dbReference type="GO" id="GO:0005886">
    <property type="term" value="C:plasma membrane"/>
    <property type="evidence" value="ECO:0007669"/>
    <property type="project" value="UniProtKB-SubCell"/>
</dbReference>
<dbReference type="Gene3D" id="3.40.50.300">
    <property type="entry name" value="P-loop containing nucleotide triphosphate hydrolases"/>
    <property type="match status" value="1"/>
</dbReference>
<feature type="domain" description="ABC3 transporter permease C-terminal" evidence="8">
    <location>
        <begin position="572"/>
        <end position="691"/>
    </location>
</feature>
<dbReference type="Proteomes" id="UP000886819">
    <property type="component" value="Unassembled WGS sequence"/>
</dbReference>
<feature type="transmembrane region" description="Helical" evidence="7">
    <location>
        <begin position="615"/>
        <end position="638"/>
    </location>
</feature>
<evidence type="ECO:0000313" key="9">
    <source>
        <dbReference type="EMBL" id="HIQ62065.1"/>
    </source>
</evidence>
<gene>
    <name evidence="9" type="ORF">IAA66_00585</name>
</gene>
<evidence type="ECO:0000256" key="6">
    <source>
        <dbReference type="ARBA" id="ARBA00038076"/>
    </source>
</evidence>
<reference evidence="9" key="1">
    <citation type="submission" date="2020-10" db="EMBL/GenBank/DDBJ databases">
        <authorList>
            <person name="Gilroy R."/>
        </authorList>
    </citation>
    <scope>NUCLEOTIDE SEQUENCE</scope>
    <source>
        <strain evidence="9">ChiHile30-977</strain>
    </source>
</reference>
<protein>
    <submittedName>
        <fullName evidence="9">FtsX-like permease family protein</fullName>
    </submittedName>
</protein>
<comment type="similarity">
    <text evidence="6">Belongs to the ABC-4 integral membrane protein family.</text>
</comment>
<feature type="transmembrane region" description="Helical" evidence="7">
    <location>
        <begin position="658"/>
        <end position="681"/>
    </location>
</feature>
<dbReference type="GO" id="GO:0022857">
    <property type="term" value="F:transmembrane transporter activity"/>
    <property type="evidence" value="ECO:0007669"/>
    <property type="project" value="TreeGrafter"/>
</dbReference>
<keyword evidence="2" id="KW-1003">Cell membrane</keyword>
<reference evidence="9" key="2">
    <citation type="journal article" date="2021" name="PeerJ">
        <title>Extensive microbial diversity within the chicken gut microbiome revealed by metagenomics and culture.</title>
        <authorList>
            <person name="Gilroy R."/>
            <person name="Ravi A."/>
            <person name="Getino M."/>
            <person name="Pursley I."/>
            <person name="Horton D.L."/>
            <person name="Alikhan N.F."/>
            <person name="Baker D."/>
            <person name="Gharbi K."/>
            <person name="Hall N."/>
            <person name="Watson M."/>
            <person name="Adriaenssens E.M."/>
            <person name="Foster-Nyarko E."/>
            <person name="Jarju S."/>
            <person name="Secka A."/>
            <person name="Antonio M."/>
            <person name="Oren A."/>
            <person name="Chaudhuri R.R."/>
            <person name="La Ragione R."/>
            <person name="Hildebrand F."/>
            <person name="Pallen M.J."/>
        </authorList>
    </citation>
    <scope>NUCLEOTIDE SEQUENCE</scope>
    <source>
        <strain evidence="9">ChiHile30-977</strain>
    </source>
</reference>
<keyword evidence="5 7" id="KW-0472">Membrane</keyword>
<dbReference type="InterPro" id="IPR003838">
    <property type="entry name" value="ABC3_permease_C"/>
</dbReference>
<feature type="transmembrane region" description="Helical" evidence="7">
    <location>
        <begin position="565"/>
        <end position="594"/>
    </location>
</feature>
<evidence type="ECO:0000256" key="1">
    <source>
        <dbReference type="ARBA" id="ARBA00004651"/>
    </source>
</evidence>
<name>A0A9D0YUF7_9FIRM</name>
<organism evidence="9 10">
    <name type="scientific">Candidatus Avichristensenella intestinipullorum</name>
    <dbReference type="NCBI Taxonomy" id="2840693"/>
    <lineage>
        <taxon>Bacteria</taxon>
        <taxon>Bacillati</taxon>
        <taxon>Bacillota</taxon>
        <taxon>Clostridia</taxon>
        <taxon>Candidatus Avichristensenella</taxon>
    </lineage>
</organism>
<dbReference type="PANTHER" id="PTHR30572:SF4">
    <property type="entry name" value="ABC TRANSPORTER PERMEASE YTRF"/>
    <property type="match status" value="1"/>
</dbReference>